<dbReference type="SUPFAM" id="SSF53335">
    <property type="entry name" value="S-adenosyl-L-methionine-dependent methyltransferases"/>
    <property type="match status" value="1"/>
</dbReference>
<evidence type="ECO:0000259" key="2">
    <source>
        <dbReference type="Pfam" id="PF23526"/>
    </source>
</evidence>
<dbReference type="Proteomes" id="UP001497527">
    <property type="component" value="Unassembled WGS sequence"/>
</dbReference>
<proteinExistence type="predicted"/>
<dbReference type="Pfam" id="PF23589">
    <property type="entry name" value="WHD_AprA"/>
    <property type="match status" value="1"/>
</dbReference>
<reference evidence="4 5" key="1">
    <citation type="submission" date="2024-05" db="EMBL/GenBank/DDBJ databases">
        <authorList>
            <person name="Duchaud E."/>
        </authorList>
    </citation>
    <scope>NUCLEOTIDE SEQUENCE [LARGE SCALE GENOMIC DNA]</scope>
    <source>
        <strain evidence="4">Ena-SAMPLE-TAB-13-05-2024-13:56:06:370-140308</strain>
    </source>
</reference>
<evidence type="ECO:0000313" key="5">
    <source>
        <dbReference type="Proteomes" id="UP001497527"/>
    </source>
</evidence>
<dbReference type="RefSeq" id="WP_348717379.1">
    <property type="nucleotide sequence ID" value="NZ_CAXJIO010000012.1"/>
</dbReference>
<dbReference type="InterPro" id="IPR029063">
    <property type="entry name" value="SAM-dependent_MTases_sf"/>
</dbReference>
<dbReference type="Gene3D" id="3.40.50.150">
    <property type="entry name" value="Vaccinia Virus protein VP39"/>
    <property type="match status" value="1"/>
</dbReference>
<evidence type="ECO:0000313" key="4">
    <source>
        <dbReference type="EMBL" id="CAL2103264.1"/>
    </source>
</evidence>
<gene>
    <name evidence="4" type="ORF">T190423A01A_30378</name>
</gene>
<evidence type="ECO:0000259" key="3">
    <source>
        <dbReference type="Pfam" id="PF23589"/>
    </source>
</evidence>
<accession>A0ABM9PCC9</accession>
<name>A0ABM9PCC9_9FLAO</name>
<evidence type="ECO:0008006" key="6">
    <source>
        <dbReference type="Google" id="ProtNLM"/>
    </source>
</evidence>
<dbReference type="Pfam" id="PF23525">
    <property type="entry name" value="Methyltransf_36"/>
    <property type="match status" value="1"/>
</dbReference>
<keyword evidence="5" id="KW-1185">Reference proteome</keyword>
<organism evidence="4 5">
    <name type="scientific">Tenacibaculum polynesiense</name>
    <dbReference type="NCBI Taxonomy" id="3137857"/>
    <lineage>
        <taxon>Bacteria</taxon>
        <taxon>Pseudomonadati</taxon>
        <taxon>Bacteroidota</taxon>
        <taxon>Flavobacteriia</taxon>
        <taxon>Flavobacteriales</taxon>
        <taxon>Flavobacteriaceae</taxon>
        <taxon>Tenacibaculum</taxon>
    </lineage>
</organism>
<comment type="caution">
    <text evidence="4">The sequence shown here is derived from an EMBL/GenBank/DDBJ whole genome shotgun (WGS) entry which is preliminary data.</text>
</comment>
<feature type="domain" description="AprA-like MT2-like" evidence="1">
    <location>
        <begin position="269"/>
        <end position="533"/>
    </location>
</feature>
<sequence>MLTKLEKTTLRSQLFRHLDGIVTCPTAFVLFDKGVTQHLLNQENVELSELTSLFKANEGYLNVALRTLCSQGWLIQHVNNKNNTVTYQCNEQSQYAFKYFHLYKKAFELLKFSENFNSRKFESESFYQLEKLYNDFSNSFNVSKPKLQIEQDILAQISMHIEGIIVGPTIVLLGMSGMFHKYFMQTKFKAEEFHKDSESFGRLLDILTRLGWFTKTNDSYEFTDKGLFFARRASAYGVTVSYIPTLRKLDKLIFGNSAFFRTEGIGNEEIHVDREMNVWGSGGAHAAYFRIIDEIVIDLFNRPIHDQPKGILDVGCGNGAFLKHLFNVIETRTARGKQLEEFPLLLIGVDYNEAALQITRRNLVQADIWAKVIWGDIGNPKALSEDLQEKYSINLSDLLNVRTFLDHNRIWQDPKPVKKIINTASTGAYAYIGKRLNNNLVIESLKQHFNKWKPYIDKFGLLLIELHTSNPALVANNLGKTAATAYDATHGYSDQYIIELEEYMIAMNAIGLIPETHTSRKFPNSELATVSINLFKPKQKKPCK</sequence>
<dbReference type="Pfam" id="PF23526">
    <property type="entry name" value="AprA_N"/>
    <property type="match status" value="1"/>
</dbReference>
<dbReference type="InterPro" id="IPR056393">
    <property type="entry name" value="AprA-like_MT2"/>
</dbReference>
<dbReference type="InterPro" id="IPR056395">
    <property type="entry name" value="WH_AprA"/>
</dbReference>
<protein>
    <recommendedName>
        <fullName evidence="6">Polyketide synthase</fullName>
    </recommendedName>
</protein>
<dbReference type="EMBL" id="CAXJIO010000012">
    <property type="protein sequence ID" value="CAL2103264.1"/>
    <property type="molecule type" value="Genomic_DNA"/>
</dbReference>
<feature type="domain" description="AprA-like N-terminal" evidence="2">
    <location>
        <begin position="10"/>
        <end position="75"/>
    </location>
</feature>
<evidence type="ECO:0000259" key="1">
    <source>
        <dbReference type="Pfam" id="PF23525"/>
    </source>
</evidence>
<feature type="domain" description="AprA winged helix" evidence="3">
    <location>
        <begin position="162"/>
        <end position="256"/>
    </location>
</feature>
<dbReference type="InterPro" id="IPR056394">
    <property type="entry name" value="AprA-like_N"/>
</dbReference>